<name>A0A918N0Z3_9FLAO</name>
<accession>A0A918N0Z3</accession>
<reference evidence="1 2" key="1">
    <citation type="journal article" date="2014" name="Int. J. Syst. Evol. Microbiol.">
        <title>Complete genome sequence of Corynebacterium casei LMG S-19264T (=DSM 44701T), isolated from a smear-ripened cheese.</title>
        <authorList>
            <consortium name="US DOE Joint Genome Institute (JGI-PGF)"/>
            <person name="Walter F."/>
            <person name="Albersmeier A."/>
            <person name="Kalinowski J."/>
            <person name="Ruckert C."/>
        </authorList>
    </citation>
    <scope>NUCLEOTIDE SEQUENCE [LARGE SCALE GENOMIC DNA]</scope>
    <source>
        <strain evidence="1 2">KCTC 12285</strain>
    </source>
</reference>
<dbReference type="SUPFAM" id="SSF52402">
    <property type="entry name" value="Adenine nucleotide alpha hydrolases-like"/>
    <property type="match status" value="1"/>
</dbReference>
<evidence type="ECO:0008006" key="3">
    <source>
        <dbReference type="Google" id="ProtNLM"/>
    </source>
</evidence>
<gene>
    <name evidence="1" type="ORF">GCM10007384_05400</name>
</gene>
<dbReference type="RefSeq" id="WP_027411019.1">
    <property type="nucleotide sequence ID" value="NZ_BMWS01000002.1"/>
</dbReference>
<sequence length="280" mass="32871">MKNILIPIDLKFNSYDAIDYAANFFKHKKCHFYFLNTFTYDIKDLNAINLLQADDDWYEKPKQDSKKSLERAIQKYVLNNMNKEHRFSAISECADLVESMKKTIKEMDIDLVIIARKKQVDGNYKRYKKNTKRIIEQIRECPVMIIPSSTHIQKYPEFVLVSNFKVELPKVELENWLELVEIVKGNVKIMALTGKEQMTQLQKANQNRVQCLIEKISKPPVIVEYLKTTQDLKNFAEYSSDYIICLMDRKPSFWRKCGLTHSLITNLGPLQNTPLIALHR</sequence>
<comment type="caution">
    <text evidence="1">The sequence shown here is derived from an EMBL/GenBank/DDBJ whole genome shotgun (WGS) entry which is preliminary data.</text>
</comment>
<dbReference type="Proteomes" id="UP000601108">
    <property type="component" value="Unassembled WGS sequence"/>
</dbReference>
<dbReference type="CDD" id="cd00293">
    <property type="entry name" value="USP-like"/>
    <property type="match status" value="1"/>
</dbReference>
<dbReference type="AlphaFoldDB" id="A0A918N0Z3"/>
<evidence type="ECO:0000313" key="1">
    <source>
        <dbReference type="EMBL" id="GGX06607.1"/>
    </source>
</evidence>
<organism evidence="1 2">
    <name type="scientific">Aquimarina muelleri</name>
    <dbReference type="NCBI Taxonomy" id="279356"/>
    <lineage>
        <taxon>Bacteria</taxon>
        <taxon>Pseudomonadati</taxon>
        <taxon>Bacteroidota</taxon>
        <taxon>Flavobacteriia</taxon>
        <taxon>Flavobacteriales</taxon>
        <taxon>Flavobacteriaceae</taxon>
        <taxon>Aquimarina</taxon>
    </lineage>
</organism>
<evidence type="ECO:0000313" key="2">
    <source>
        <dbReference type="Proteomes" id="UP000601108"/>
    </source>
</evidence>
<keyword evidence="2" id="KW-1185">Reference proteome</keyword>
<protein>
    <recommendedName>
        <fullName evidence="3">Universal stress protein family protein</fullName>
    </recommendedName>
</protein>
<dbReference type="Gene3D" id="3.40.50.620">
    <property type="entry name" value="HUPs"/>
    <property type="match status" value="1"/>
</dbReference>
<proteinExistence type="predicted"/>
<dbReference type="EMBL" id="BMWS01000002">
    <property type="protein sequence ID" value="GGX06607.1"/>
    <property type="molecule type" value="Genomic_DNA"/>
</dbReference>
<dbReference type="InterPro" id="IPR014729">
    <property type="entry name" value="Rossmann-like_a/b/a_fold"/>
</dbReference>